<reference evidence="1" key="1">
    <citation type="submission" date="2023-12" db="EMBL/GenBank/DDBJ databases">
        <title>Genome assembly of Anisodus tanguticus.</title>
        <authorList>
            <person name="Wang Y.-J."/>
        </authorList>
    </citation>
    <scope>NUCLEOTIDE SEQUENCE</scope>
    <source>
        <strain evidence="1">KB-2021</strain>
        <tissue evidence="1">Leaf</tissue>
    </source>
</reference>
<keyword evidence="2" id="KW-1185">Reference proteome</keyword>
<name>A0AAE1RCB1_9SOLA</name>
<gene>
    <name evidence="1" type="ORF">RND71_034516</name>
</gene>
<dbReference type="EMBL" id="JAVYJV010000018">
    <property type="protein sequence ID" value="KAK4348177.1"/>
    <property type="molecule type" value="Genomic_DNA"/>
</dbReference>
<evidence type="ECO:0000313" key="2">
    <source>
        <dbReference type="Proteomes" id="UP001291623"/>
    </source>
</evidence>
<sequence>MSGESSVLDKFKDIPTYQKVLHIKKQVEFVTNETTLEIKKHADAVFLHKHSLYTQFWANVSVYAGTVLNEFQDIYMDWNLDTGNPEAYRIQDINPGDVITFALDPKEVAEYKPPLQCTWRLRTLYGTHKRNQILPTTFQHHFLLKVLQTIFAKASRRELHKSEVKLAKAEIHLNNHLAKA</sequence>
<proteinExistence type="predicted"/>
<dbReference type="Proteomes" id="UP001291623">
    <property type="component" value="Unassembled WGS sequence"/>
</dbReference>
<accession>A0AAE1RCB1</accession>
<organism evidence="1 2">
    <name type="scientific">Anisodus tanguticus</name>
    <dbReference type="NCBI Taxonomy" id="243964"/>
    <lineage>
        <taxon>Eukaryota</taxon>
        <taxon>Viridiplantae</taxon>
        <taxon>Streptophyta</taxon>
        <taxon>Embryophyta</taxon>
        <taxon>Tracheophyta</taxon>
        <taxon>Spermatophyta</taxon>
        <taxon>Magnoliopsida</taxon>
        <taxon>eudicotyledons</taxon>
        <taxon>Gunneridae</taxon>
        <taxon>Pentapetalae</taxon>
        <taxon>asterids</taxon>
        <taxon>lamiids</taxon>
        <taxon>Solanales</taxon>
        <taxon>Solanaceae</taxon>
        <taxon>Solanoideae</taxon>
        <taxon>Hyoscyameae</taxon>
        <taxon>Anisodus</taxon>
    </lineage>
</organism>
<protein>
    <submittedName>
        <fullName evidence="1">Uncharacterized protein</fullName>
    </submittedName>
</protein>
<evidence type="ECO:0000313" key="1">
    <source>
        <dbReference type="EMBL" id="KAK4348177.1"/>
    </source>
</evidence>
<comment type="caution">
    <text evidence="1">The sequence shown here is derived from an EMBL/GenBank/DDBJ whole genome shotgun (WGS) entry which is preliminary data.</text>
</comment>
<dbReference type="AlphaFoldDB" id="A0AAE1RCB1"/>